<sequence length="66" mass="7313">MQITSFTDYAIRTLIYLAALKEGELTNITQVSEVFDISRNHMVKIVNKLGQKALSRPSAARMAVSA</sequence>
<protein>
    <submittedName>
        <fullName evidence="1">Nitrite-sensitive transcriptional repressor nsrR</fullName>
    </submittedName>
</protein>
<dbReference type="InterPro" id="IPR000944">
    <property type="entry name" value="Tscrpt_reg_Rrf2"/>
</dbReference>
<name>A0A0B8P025_9VIBR</name>
<gene>
    <name evidence="1" type="ORF">JCM19231_2467</name>
</gene>
<dbReference type="AlphaFoldDB" id="A0A0B8P025"/>
<dbReference type="PROSITE" id="PS51197">
    <property type="entry name" value="HTH_RRF2_2"/>
    <property type="match status" value="1"/>
</dbReference>
<evidence type="ECO:0000313" key="2">
    <source>
        <dbReference type="Proteomes" id="UP000031671"/>
    </source>
</evidence>
<dbReference type="Gene3D" id="1.10.10.10">
    <property type="entry name" value="Winged helix-like DNA-binding domain superfamily/Winged helix DNA-binding domain"/>
    <property type="match status" value="1"/>
</dbReference>
<accession>A0A0B8P025</accession>
<keyword evidence="2" id="KW-1185">Reference proteome</keyword>
<organism evidence="1 2">
    <name type="scientific">Vibrio ishigakensis</name>
    <dbReference type="NCBI Taxonomy" id="1481914"/>
    <lineage>
        <taxon>Bacteria</taxon>
        <taxon>Pseudomonadati</taxon>
        <taxon>Pseudomonadota</taxon>
        <taxon>Gammaproteobacteria</taxon>
        <taxon>Vibrionales</taxon>
        <taxon>Vibrionaceae</taxon>
        <taxon>Vibrio</taxon>
    </lineage>
</organism>
<dbReference type="InterPro" id="IPR036388">
    <property type="entry name" value="WH-like_DNA-bd_sf"/>
</dbReference>
<proteinExistence type="predicted"/>
<dbReference type="Proteomes" id="UP000031671">
    <property type="component" value="Unassembled WGS sequence"/>
</dbReference>
<reference evidence="1 2" key="2">
    <citation type="submission" date="2015-01" db="EMBL/GenBank/DDBJ databases">
        <authorList>
            <consortium name="NBRP consortium"/>
            <person name="Sawabe T."/>
            <person name="Meirelles P."/>
            <person name="Feng G."/>
            <person name="Sayaka M."/>
            <person name="Hattori M."/>
            <person name="Ohkuma M."/>
        </authorList>
    </citation>
    <scope>NUCLEOTIDE SEQUENCE [LARGE SCALE GENOMIC DNA]</scope>
    <source>
        <strain evidence="2">JCM 19231</strain>
    </source>
</reference>
<dbReference type="InterPro" id="IPR036390">
    <property type="entry name" value="WH_DNA-bd_sf"/>
</dbReference>
<dbReference type="EMBL" id="BBRZ01000034">
    <property type="protein sequence ID" value="GAM56658.1"/>
    <property type="molecule type" value="Genomic_DNA"/>
</dbReference>
<dbReference type="Pfam" id="PF02082">
    <property type="entry name" value="Rrf2"/>
    <property type="match status" value="1"/>
</dbReference>
<evidence type="ECO:0000313" key="1">
    <source>
        <dbReference type="EMBL" id="GAM56658.1"/>
    </source>
</evidence>
<comment type="caution">
    <text evidence="1">The sequence shown here is derived from an EMBL/GenBank/DDBJ whole genome shotgun (WGS) entry which is preliminary data.</text>
</comment>
<reference evidence="1 2" key="1">
    <citation type="submission" date="2015-01" db="EMBL/GenBank/DDBJ databases">
        <title>Vibrio sp. C1 JCM 19231 whole genome shotgun sequence.</title>
        <authorList>
            <person name="Sawabe T."/>
            <person name="Meirelles P."/>
            <person name="Feng G."/>
            <person name="Sayaka M."/>
            <person name="Hattori M."/>
            <person name="Ohkuma M."/>
        </authorList>
    </citation>
    <scope>NUCLEOTIDE SEQUENCE [LARGE SCALE GENOMIC DNA]</scope>
    <source>
        <strain evidence="2">JCM 19231</strain>
    </source>
</reference>
<dbReference type="SUPFAM" id="SSF46785">
    <property type="entry name" value="Winged helix' DNA-binding domain"/>
    <property type="match status" value="1"/>
</dbReference>